<dbReference type="Pfam" id="PF07993">
    <property type="entry name" value="NAD_binding_4"/>
    <property type="match status" value="1"/>
</dbReference>
<evidence type="ECO:0000259" key="12">
    <source>
        <dbReference type="Pfam" id="PF07993"/>
    </source>
</evidence>
<dbReference type="AlphaFoldDB" id="A0A834XNH2"/>
<dbReference type="CDD" id="cd09071">
    <property type="entry name" value="FAR_C"/>
    <property type="match status" value="1"/>
</dbReference>
<dbReference type="GO" id="GO:0016020">
    <property type="term" value="C:membrane"/>
    <property type="evidence" value="ECO:0007669"/>
    <property type="project" value="UniProtKB-SubCell"/>
</dbReference>
<dbReference type="PANTHER" id="PTHR11011:SF24">
    <property type="entry name" value="FATTY ACYL-COA REDUCTASE"/>
    <property type="match status" value="1"/>
</dbReference>
<dbReference type="FunFam" id="3.40.50.720:FF:000143">
    <property type="entry name" value="Fatty acyl-CoA reductase"/>
    <property type="match status" value="1"/>
</dbReference>
<reference evidence="13 14" key="1">
    <citation type="submission" date="2020-08" db="EMBL/GenBank/DDBJ databases">
        <title>Aphidius gifuensis genome sequencing and assembly.</title>
        <authorList>
            <person name="Du Z."/>
        </authorList>
    </citation>
    <scope>NUCLEOTIDE SEQUENCE [LARGE SCALE GENOMIC DNA]</scope>
    <source>
        <strain evidence="13">YNYX2018</strain>
        <tissue evidence="13">Adults</tissue>
    </source>
</reference>
<evidence type="ECO:0000256" key="5">
    <source>
        <dbReference type="ARBA" id="ARBA00022857"/>
    </source>
</evidence>
<dbReference type="Pfam" id="PF03015">
    <property type="entry name" value="Sterile"/>
    <property type="match status" value="1"/>
</dbReference>
<proteinExistence type="inferred from homology"/>
<dbReference type="InterPro" id="IPR013120">
    <property type="entry name" value="FAR_NAD-bd"/>
</dbReference>
<evidence type="ECO:0000256" key="3">
    <source>
        <dbReference type="ARBA" id="ARBA00022516"/>
    </source>
</evidence>
<evidence type="ECO:0000256" key="8">
    <source>
        <dbReference type="ARBA" id="ARBA00023136"/>
    </source>
</evidence>
<dbReference type="GO" id="GO:0005777">
    <property type="term" value="C:peroxisome"/>
    <property type="evidence" value="ECO:0007669"/>
    <property type="project" value="TreeGrafter"/>
</dbReference>
<dbReference type="EC" id="1.2.1.84" evidence="10"/>
<evidence type="ECO:0000256" key="10">
    <source>
        <dbReference type="RuleBase" id="RU363097"/>
    </source>
</evidence>
<keyword evidence="8 10" id="KW-0472">Membrane</keyword>
<accession>A0A834XNH2</accession>
<gene>
    <name evidence="13" type="ORF">HCN44_001037</name>
</gene>
<evidence type="ECO:0000259" key="11">
    <source>
        <dbReference type="Pfam" id="PF03015"/>
    </source>
</evidence>
<evidence type="ECO:0000313" key="13">
    <source>
        <dbReference type="EMBL" id="KAF7988464.1"/>
    </source>
</evidence>
<evidence type="ECO:0000256" key="1">
    <source>
        <dbReference type="ARBA" id="ARBA00004141"/>
    </source>
</evidence>
<dbReference type="Gene3D" id="3.40.50.720">
    <property type="entry name" value="NAD(P)-binding Rossmann-like Domain"/>
    <property type="match status" value="1"/>
</dbReference>
<organism evidence="13 14">
    <name type="scientific">Aphidius gifuensis</name>
    <name type="common">Parasitoid wasp</name>
    <dbReference type="NCBI Taxonomy" id="684658"/>
    <lineage>
        <taxon>Eukaryota</taxon>
        <taxon>Metazoa</taxon>
        <taxon>Ecdysozoa</taxon>
        <taxon>Arthropoda</taxon>
        <taxon>Hexapoda</taxon>
        <taxon>Insecta</taxon>
        <taxon>Pterygota</taxon>
        <taxon>Neoptera</taxon>
        <taxon>Endopterygota</taxon>
        <taxon>Hymenoptera</taxon>
        <taxon>Apocrita</taxon>
        <taxon>Ichneumonoidea</taxon>
        <taxon>Braconidae</taxon>
        <taxon>Aphidiinae</taxon>
        <taxon>Aphidius</taxon>
    </lineage>
</organism>
<comment type="caution">
    <text evidence="13">The sequence shown here is derived from an EMBL/GenBank/DDBJ whole genome shotgun (WGS) entry which is preliminary data.</text>
</comment>
<evidence type="ECO:0000313" key="14">
    <source>
        <dbReference type="Proteomes" id="UP000639338"/>
    </source>
</evidence>
<keyword evidence="5 10" id="KW-0521">NADP</keyword>
<feature type="domain" description="Thioester reductase (TE)" evidence="12">
    <location>
        <begin position="21"/>
        <end position="291"/>
    </location>
</feature>
<dbReference type="SUPFAM" id="SSF51735">
    <property type="entry name" value="NAD(P)-binding Rossmann-fold domains"/>
    <property type="match status" value="1"/>
</dbReference>
<feature type="domain" description="Fatty acyl-CoA reductase C-terminal" evidence="11">
    <location>
        <begin position="365"/>
        <end position="457"/>
    </location>
</feature>
<evidence type="ECO:0000256" key="6">
    <source>
        <dbReference type="ARBA" id="ARBA00022989"/>
    </source>
</evidence>
<name>A0A834XNH2_APHGI</name>
<comment type="subcellular location">
    <subcellularLocation>
        <location evidence="1">Membrane</location>
        <topology evidence="1">Multi-pass membrane protein</topology>
    </subcellularLocation>
</comment>
<keyword evidence="7 10" id="KW-0443">Lipid metabolism</keyword>
<keyword evidence="10" id="KW-0560">Oxidoreductase</keyword>
<protein>
    <recommendedName>
        <fullName evidence="10">Fatty acyl-CoA reductase</fullName>
        <ecNumber evidence="10">1.2.1.84</ecNumber>
    </recommendedName>
</protein>
<feature type="transmembrane region" description="Helical" evidence="10">
    <location>
        <begin position="358"/>
        <end position="377"/>
    </location>
</feature>
<evidence type="ECO:0000256" key="7">
    <source>
        <dbReference type="ARBA" id="ARBA00023098"/>
    </source>
</evidence>
<dbReference type="PANTHER" id="PTHR11011">
    <property type="entry name" value="MALE STERILITY PROTEIN 2-RELATED"/>
    <property type="match status" value="1"/>
</dbReference>
<evidence type="ECO:0000256" key="9">
    <source>
        <dbReference type="ARBA" id="ARBA00052530"/>
    </source>
</evidence>
<keyword evidence="4 10" id="KW-0812">Transmembrane</keyword>
<dbReference type="GO" id="GO:0102965">
    <property type="term" value="F:alcohol-forming long-chain fatty acyl-CoA reductase activity"/>
    <property type="evidence" value="ECO:0007669"/>
    <property type="project" value="UniProtKB-EC"/>
</dbReference>
<dbReference type="GO" id="GO:0035336">
    <property type="term" value="P:long-chain fatty-acyl-CoA metabolic process"/>
    <property type="evidence" value="ECO:0007669"/>
    <property type="project" value="TreeGrafter"/>
</dbReference>
<dbReference type="CDD" id="cd05236">
    <property type="entry name" value="FAR-N_SDR_e"/>
    <property type="match status" value="1"/>
</dbReference>
<dbReference type="Proteomes" id="UP000639338">
    <property type="component" value="Unassembled WGS sequence"/>
</dbReference>
<comment type="similarity">
    <text evidence="2 10">Belongs to the fatty acyl-CoA reductase family.</text>
</comment>
<dbReference type="InterPro" id="IPR036291">
    <property type="entry name" value="NAD(P)-bd_dom_sf"/>
</dbReference>
<evidence type="ECO:0000256" key="4">
    <source>
        <dbReference type="ARBA" id="ARBA00022692"/>
    </source>
</evidence>
<sequence length="488" mass="55011">MNKVDVESSIPAFYAGKSVFITGGTGFMGKILVEKLLWSCPDIREIFLLMRPKKGVNINDRIKNMITLPIFDRLRKKKPQVFGKLIVVSGDSMKEGLGIGDLERRFLIERVSIFFHAAASVRFDDSLKTAVMMNTRSTRDACILAAQMKKLEVFMHVSTAYTQADKPIVEEKHYPSEVDWKKTIKIAETVDEEILKTLTPKYLGNFPNTYTFTKRLAEQIVNDYSHVIPAIIFRPSIVISTLTEPMPGWVDNFNGPVGIMIGGGKGVLKVVLSDPEISADFIPVDVAIKAMITASWKRGLKKFTADPAVHVYNCSSADIKSVSLEEVANLGLRCQETYPLEGIIWKPDVLHVRSRFTFFIYVLILHILPSLILDGILKISGKKTMLVKLQRKVYIANSALSHFTTNSWHFKNDKLLNLLSDVPPSDIETFGYEYATFDINQYFTNCLIGAKVYLLNESMDNLPVAKAHLQRNGNPSKMTFSRMKKIKI</sequence>
<evidence type="ECO:0000256" key="2">
    <source>
        <dbReference type="ARBA" id="ARBA00005928"/>
    </source>
</evidence>
<dbReference type="GO" id="GO:0080019">
    <property type="term" value="F:alcohol-forming very long-chain fatty acyl-CoA reductase activity"/>
    <property type="evidence" value="ECO:0007669"/>
    <property type="project" value="InterPro"/>
</dbReference>
<comment type="catalytic activity">
    <reaction evidence="9 10">
        <text>a long-chain fatty acyl-CoA + 2 NADPH + 2 H(+) = a long-chain primary fatty alcohol + 2 NADP(+) + CoA</text>
        <dbReference type="Rhea" id="RHEA:52716"/>
        <dbReference type="ChEBI" id="CHEBI:15378"/>
        <dbReference type="ChEBI" id="CHEBI:57287"/>
        <dbReference type="ChEBI" id="CHEBI:57783"/>
        <dbReference type="ChEBI" id="CHEBI:58349"/>
        <dbReference type="ChEBI" id="CHEBI:77396"/>
        <dbReference type="ChEBI" id="CHEBI:83139"/>
        <dbReference type="EC" id="1.2.1.84"/>
    </reaction>
</comment>
<dbReference type="InterPro" id="IPR026055">
    <property type="entry name" value="FAR"/>
</dbReference>
<keyword evidence="14" id="KW-1185">Reference proteome</keyword>
<dbReference type="OrthoDB" id="429813at2759"/>
<comment type="function">
    <text evidence="10">Catalyzes the reduction of fatty acyl-CoA to fatty alcohols.</text>
</comment>
<keyword evidence="6 10" id="KW-1133">Transmembrane helix</keyword>
<keyword evidence="3 10" id="KW-0444">Lipid biosynthesis</keyword>
<dbReference type="EMBL" id="JACMRX010000005">
    <property type="protein sequence ID" value="KAF7988464.1"/>
    <property type="molecule type" value="Genomic_DNA"/>
</dbReference>
<dbReference type="InterPro" id="IPR033640">
    <property type="entry name" value="FAR_C"/>
</dbReference>